<dbReference type="Proteomes" id="UP000828390">
    <property type="component" value="Unassembled WGS sequence"/>
</dbReference>
<evidence type="ECO:0000313" key="1">
    <source>
        <dbReference type="EMBL" id="KAH3796503.1"/>
    </source>
</evidence>
<reference evidence="1" key="2">
    <citation type="submission" date="2020-11" db="EMBL/GenBank/DDBJ databases">
        <authorList>
            <person name="McCartney M.A."/>
            <person name="Auch B."/>
            <person name="Kono T."/>
            <person name="Mallez S."/>
            <person name="Becker A."/>
            <person name="Gohl D.M."/>
            <person name="Silverstein K.A.T."/>
            <person name="Koren S."/>
            <person name="Bechman K.B."/>
            <person name="Herman A."/>
            <person name="Abrahante J.E."/>
            <person name="Garbe J."/>
        </authorList>
    </citation>
    <scope>NUCLEOTIDE SEQUENCE</scope>
    <source>
        <strain evidence="1">Duluth1</strain>
        <tissue evidence="1">Whole animal</tissue>
    </source>
</reference>
<accession>A0A9D4J5L6</accession>
<comment type="caution">
    <text evidence="1">The sequence shown here is derived from an EMBL/GenBank/DDBJ whole genome shotgun (WGS) entry which is preliminary data.</text>
</comment>
<protein>
    <submittedName>
        <fullName evidence="1">Uncharacterized protein</fullName>
    </submittedName>
</protein>
<name>A0A9D4J5L6_DREPO</name>
<sequence length="133" mass="13581">MCVVLQTATKNVGRYVDSSTPIQSDCSMCGFGTSLVGTGPYAKTVYVRQCTKVGGVSGLDGISSCHSSDVSGIKMNVCICTSDLCNASEAKTLASGPGQTSSGTGKFLGANEVAAKVSVKLFIAMLSTIVFAF</sequence>
<proteinExistence type="predicted"/>
<dbReference type="EMBL" id="JAIWYP010000007">
    <property type="protein sequence ID" value="KAH3796503.1"/>
    <property type="molecule type" value="Genomic_DNA"/>
</dbReference>
<keyword evidence="2" id="KW-1185">Reference proteome</keyword>
<dbReference type="AlphaFoldDB" id="A0A9D4J5L6"/>
<organism evidence="1 2">
    <name type="scientific">Dreissena polymorpha</name>
    <name type="common">Zebra mussel</name>
    <name type="synonym">Mytilus polymorpha</name>
    <dbReference type="NCBI Taxonomy" id="45954"/>
    <lineage>
        <taxon>Eukaryota</taxon>
        <taxon>Metazoa</taxon>
        <taxon>Spiralia</taxon>
        <taxon>Lophotrochozoa</taxon>
        <taxon>Mollusca</taxon>
        <taxon>Bivalvia</taxon>
        <taxon>Autobranchia</taxon>
        <taxon>Heteroconchia</taxon>
        <taxon>Euheterodonta</taxon>
        <taxon>Imparidentia</taxon>
        <taxon>Neoheterodontei</taxon>
        <taxon>Myida</taxon>
        <taxon>Dreissenoidea</taxon>
        <taxon>Dreissenidae</taxon>
        <taxon>Dreissena</taxon>
    </lineage>
</organism>
<reference evidence="1" key="1">
    <citation type="journal article" date="2019" name="bioRxiv">
        <title>The Genome of the Zebra Mussel, Dreissena polymorpha: A Resource for Invasive Species Research.</title>
        <authorList>
            <person name="McCartney M.A."/>
            <person name="Auch B."/>
            <person name="Kono T."/>
            <person name="Mallez S."/>
            <person name="Zhang Y."/>
            <person name="Obille A."/>
            <person name="Becker A."/>
            <person name="Abrahante J.E."/>
            <person name="Garbe J."/>
            <person name="Badalamenti J.P."/>
            <person name="Herman A."/>
            <person name="Mangelson H."/>
            <person name="Liachko I."/>
            <person name="Sullivan S."/>
            <person name="Sone E.D."/>
            <person name="Koren S."/>
            <person name="Silverstein K.A.T."/>
            <person name="Beckman K.B."/>
            <person name="Gohl D.M."/>
        </authorList>
    </citation>
    <scope>NUCLEOTIDE SEQUENCE</scope>
    <source>
        <strain evidence="1">Duluth1</strain>
        <tissue evidence="1">Whole animal</tissue>
    </source>
</reference>
<gene>
    <name evidence="1" type="ORF">DPMN_150072</name>
</gene>
<evidence type="ECO:0000313" key="2">
    <source>
        <dbReference type="Proteomes" id="UP000828390"/>
    </source>
</evidence>